<dbReference type="Gene3D" id="3.20.20.70">
    <property type="entry name" value="Aldolase class I"/>
    <property type="match status" value="1"/>
</dbReference>
<evidence type="ECO:0000256" key="10">
    <source>
        <dbReference type="ARBA" id="ARBA00023239"/>
    </source>
</evidence>
<dbReference type="GO" id="GO:1904047">
    <property type="term" value="F:S-adenosyl-L-methionine binding"/>
    <property type="evidence" value="ECO:0007669"/>
    <property type="project" value="UniProtKB-UniRule"/>
</dbReference>
<comment type="pathway">
    <text evidence="12">Cofactor biosynthesis; molybdopterin biosynthesis.</text>
</comment>
<feature type="domain" description="Radical SAM core" evidence="14">
    <location>
        <begin position="42"/>
        <end position="272"/>
    </location>
</feature>
<dbReference type="EMBL" id="LVZK01000001">
    <property type="protein sequence ID" value="OAP85936.1"/>
    <property type="molecule type" value="Genomic_DNA"/>
</dbReference>
<keyword evidence="3 12" id="KW-0949">S-adenosyl-L-methionine</keyword>
<keyword evidence="16" id="KW-1185">Reference proteome</keyword>
<sequence>MNTTSVPTPVRANPVVHLGLPRLRASGAAPADRPRVPELIDRFGRVARDLRVSLTDKCNLRCTYCMPPEGVQPAPGERILTDAEVVRLVRIAVERLGVREVRFTGGEPLLRKGLEEIVAATSSLCTDVGTPVETSLTTNALGLRHRARGLKEAGLTRVNVSMDSADRETYAALTRRDRFDDAVAGARAAAEAGLLPVKVNAVLVRGVNDAQAVRLVAEALASGYELRFIEQMPLGPSGQWTRSGMVAAEEILSRLEGAFELVARPGTERGSSPAELWDVAPGKVDGVEHPGGTVGVIASITRPFCGDCDRTRLTADGQVRSCLFAREETDLRSLLRAGADDDTIADAWRAAMWGKQPGHGVDDPSFLQPSRTMSAIGG</sequence>
<dbReference type="PROSITE" id="PS01305">
    <property type="entry name" value="MOAA_NIFB_PQQE"/>
    <property type="match status" value="1"/>
</dbReference>
<evidence type="ECO:0000256" key="3">
    <source>
        <dbReference type="ARBA" id="ARBA00022691"/>
    </source>
</evidence>
<dbReference type="CDD" id="cd21117">
    <property type="entry name" value="Twitch_MoaA"/>
    <property type="match status" value="1"/>
</dbReference>
<keyword evidence="5 12" id="KW-0547">Nucleotide-binding</keyword>
<dbReference type="STRING" id="1823756.A4H34_01720"/>
<evidence type="ECO:0000313" key="16">
    <source>
        <dbReference type="Proteomes" id="UP000078368"/>
    </source>
</evidence>
<dbReference type="InterPro" id="IPR058240">
    <property type="entry name" value="rSAM_sf"/>
</dbReference>
<comment type="catalytic activity">
    <reaction evidence="11 12">
        <text>GTP + AH2 + S-adenosyl-L-methionine = (8S)-3',8-cyclo-7,8-dihydroguanosine 5'-triphosphate + 5'-deoxyadenosine + L-methionine + A + H(+)</text>
        <dbReference type="Rhea" id="RHEA:49576"/>
        <dbReference type="ChEBI" id="CHEBI:13193"/>
        <dbReference type="ChEBI" id="CHEBI:15378"/>
        <dbReference type="ChEBI" id="CHEBI:17319"/>
        <dbReference type="ChEBI" id="CHEBI:17499"/>
        <dbReference type="ChEBI" id="CHEBI:37565"/>
        <dbReference type="ChEBI" id="CHEBI:57844"/>
        <dbReference type="ChEBI" id="CHEBI:59789"/>
        <dbReference type="ChEBI" id="CHEBI:131766"/>
        <dbReference type="EC" id="4.1.99.22"/>
    </reaction>
</comment>
<dbReference type="Pfam" id="PF04055">
    <property type="entry name" value="Radical_SAM"/>
    <property type="match status" value="1"/>
</dbReference>
<protein>
    <recommendedName>
        <fullName evidence="1 12">GTP 3',8-cyclase</fullName>
        <ecNumber evidence="1 12">4.1.99.22</ecNumber>
    </recommendedName>
    <alternativeName>
        <fullName evidence="12">Molybdenum cofactor biosynthesis protein A</fullName>
    </alternativeName>
</protein>
<dbReference type="Proteomes" id="UP000078368">
    <property type="component" value="Unassembled WGS sequence"/>
</dbReference>
<dbReference type="InterPro" id="IPR013483">
    <property type="entry name" value="MoaA"/>
</dbReference>
<evidence type="ECO:0000256" key="1">
    <source>
        <dbReference type="ARBA" id="ARBA00012167"/>
    </source>
</evidence>
<keyword evidence="7 12" id="KW-0411">Iron-sulfur</keyword>
<dbReference type="GO" id="GO:0006777">
    <property type="term" value="P:Mo-molybdopterin cofactor biosynthetic process"/>
    <property type="evidence" value="ECO:0007669"/>
    <property type="project" value="UniProtKB-UniRule"/>
</dbReference>
<feature type="binding site" evidence="12">
    <location>
        <position position="137"/>
    </location>
    <ligand>
        <name>GTP</name>
        <dbReference type="ChEBI" id="CHEBI:37565"/>
    </ligand>
</feature>
<evidence type="ECO:0000256" key="9">
    <source>
        <dbReference type="ARBA" id="ARBA00023150"/>
    </source>
</evidence>
<dbReference type="HAMAP" id="MF_01225_B">
    <property type="entry name" value="MoaA_B"/>
    <property type="match status" value="1"/>
</dbReference>
<dbReference type="GO" id="GO:0051539">
    <property type="term" value="F:4 iron, 4 sulfur cluster binding"/>
    <property type="evidence" value="ECO:0007669"/>
    <property type="project" value="UniProtKB-UniRule"/>
</dbReference>
<keyword evidence="10 12" id="KW-0456">Lyase</keyword>
<feature type="binding site" evidence="12">
    <location>
        <position position="305"/>
    </location>
    <ligand>
        <name>[4Fe-4S] cluster</name>
        <dbReference type="ChEBI" id="CHEBI:49883"/>
        <label>2</label>
        <note>4Fe-4S-substrate</note>
    </ligand>
</feature>
<keyword evidence="4 12" id="KW-0479">Metal-binding</keyword>
<dbReference type="OrthoDB" id="9763993at2"/>
<comment type="subunit">
    <text evidence="12">Monomer and homodimer.</text>
</comment>
<comment type="function">
    <text evidence="12">Catalyzes the cyclization of GTP to (8S)-3',8-cyclo-7,8-dihydroguanosine 5'-triphosphate.</text>
</comment>
<accession>A0A179B2J6</accession>
<feature type="binding site" evidence="12">
    <location>
        <position position="51"/>
    </location>
    <ligand>
        <name>GTP</name>
        <dbReference type="ChEBI" id="CHEBI:37565"/>
    </ligand>
</feature>
<comment type="similarity">
    <text evidence="12">Belongs to the radical SAM superfamily. MoaA family.</text>
</comment>
<feature type="binding site" evidence="12">
    <location>
        <position position="65"/>
    </location>
    <ligand>
        <name>[4Fe-4S] cluster</name>
        <dbReference type="ChEBI" id="CHEBI:49883"/>
        <label>1</label>
        <note>4Fe-4S-S-AdoMet</note>
    </ligand>
</feature>
<evidence type="ECO:0000256" key="6">
    <source>
        <dbReference type="ARBA" id="ARBA00023004"/>
    </source>
</evidence>
<dbReference type="InterPro" id="IPR040064">
    <property type="entry name" value="MoaA-like"/>
</dbReference>
<dbReference type="InterPro" id="IPR007197">
    <property type="entry name" value="rSAM"/>
</dbReference>
<evidence type="ECO:0000256" key="4">
    <source>
        <dbReference type="ARBA" id="ARBA00022723"/>
    </source>
</evidence>
<dbReference type="InterPro" id="IPR006638">
    <property type="entry name" value="Elp3/MiaA/NifB-like_rSAM"/>
</dbReference>
<dbReference type="PANTHER" id="PTHR22960:SF0">
    <property type="entry name" value="MOLYBDENUM COFACTOR BIOSYNTHESIS PROTEIN 1"/>
    <property type="match status" value="1"/>
</dbReference>
<feature type="binding site" evidence="12">
    <location>
        <position position="106"/>
    </location>
    <ligand>
        <name>S-adenosyl-L-methionine</name>
        <dbReference type="ChEBI" id="CHEBI:59789"/>
    </ligand>
</feature>
<organism evidence="15 16">
    <name type="scientific">Peptidiphaga gingivicola</name>
    <dbReference type="NCBI Taxonomy" id="2741497"/>
    <lineage>
        <taxon>Bacteria</taxon>
        <taxon>Bacillati</taxon>
        <taxon>Actinomycetota</taxon>
        <taxon>Actinomycetes</taxon>
        <taxon>Actinomycetales</taxon>
        <taxon>Actinomycetaceae</taxon>
        <taxon>Peptidiphaga</taxon>
    </lineage>
</organism>
<dbReference type="EC" id="4.1.99.22" evidence="1 12"/>
<dbReference type="SFLD" id="SFLDG01386">
    <property type="entry name" value="main_SPASM_domain-containing"/>
    <property type="match status" value="1"/>
</dbReference>
<dbReference type="CDD" id="cd01335">
    <property type="entry name" value="Radical_SAM"/>
    <property type="match status" value="1"/>
</dbReference>
<dbReference type="GO" id="GO:0046872">
    <property type="term" value="F:metal ion binding"/>
    <property type="evidence" value="ECO:0007669"/>
    <property type="project" value="UniProtKB-KW"/>
</dbReference>
<keyword evidence="8 12" id="KW-0342">GTP-binding</keyword>
<dbReference type="SUPFAM" id="SSF102114">
    <property type="entry name" value="Radical SAM enzymes"/>
    <property type="match status" value="1"/>
</dbReference>
<dbReference type="GO" id="GO:0061798">
    <property type="term" value="F:GTP 3',8'-cyclase activity"/>
    <property type="evidence" value="ECO:0007669"/>
    <property type="project" value="UniProtKB-UniRule"/>
</dbReference>
<evidence type="ECO:0000256" key="11">
    <source>
        <dbReference type="ARBA" id="ARBA00048697"/>
    </source>
</evidence>
<dbReference type="NCBIfam" id="TIGR02666">
    <property type="entry name" value="moaA"/>
    <property type="match status" value="1"/>
</dbReference>
<gene>
    <name evidence="12" type="primary">moaA</name>
    <name evidence="15" type="ORF">A4H34_01720</name>
</gene>
<name>A0A179B2J6_9ACTO</name>
<dbReference type="RefSeq" id="WP_064230866.1">
    <property type="nucleotide sequence ID" value="NZ_LVZK01000001.1"/>
</dbReference>
<feature type="binding site" evidence="12">
    <location>
        <position position="58"/>
    </location>
    <ligand>
        <name>[4Fe-4S] cluster</name>
        <dbReference type="ChEBI" id="CHEBI:49883"/>
        <label>1</label>
        <note>4Fe-4S-S-AdoMet</note>
    </ligand>
</feature>
<dbReference type="SMART" id="SM00729">
    <property type="entry name" value="Elp3"/>
    <property type="match status" value="1"/>
</dbReference>
<dbReference type="PROSITE" id="PS51918">
    <property type="entry name" value="RADICAL_SAM"/>
    <property type="match status" value="1"/>
</dbReference>
<dbReference type="SFLD" id="SFLDG01067">
    <property type="entry name" value="SPASM/twitch_domain_containing"/>
    <property type="match status" value="1"/>
</dbReference>
<proteinExistence type="inferred from homology"/>
<feature type="region of interest" description="Disordered" evidence="13">
    <location>
        <begin position="356"/>
        <end position="378"/>
    </location>
</feature>
<feature type="binding site" evidence="12">
    <location>
        <position position="62"/>
    </location>
    <ligand>
        <name>[4Fe-4S] cluster</name>
        <dbReference type="ChEBI" id="CHEBI:49883"/>
        <label>1</label>
        <note>4Fe-4S-S-AdoMet</note>
    </ligand>
</feature>
<evidence type="ECO:0000256" key="2">
    <source>
        <dbReference type="ARBA" id="ARBA00022485"/>
    </source>
</evidence>
<feature type="binding site" evidence="12">
    <location>
        <position position="161"/>
    </location>
    <ligand>
        <name>S-adenosyl-L-methionine</name>
        <dbReference type="ChEBI" id="CHEBI:59789"/>
    </ligand>
</feature>
<feature type="binding site" evidence="12">
    <location>
        <position position="308"/>
    </location>
    <ligand>
        <name>[4Fe-4S] cluster</name>
        <dbReference type="ChEBI" id="CHEBI:49883"/>
        <label>2</label>
        <note>4Fe-4S-substrate</note>
    </ligand>
</feature>
<feature type="binding site" evidence="12">
    <location>
        <position position="198"/>
    </location>
    <ligand>
        <name>GTP</name>
        <dbReference type="ChEBI" id="CHEBI:37565"/>
    </ligand>
</feature>
<dbReference type="InterPro" id="IPR010505">
    <property type="entry name" value="MoaA_twitch"/>
</dbReference>
<evidence type="ECO:0000256" key="7">
    <source>
        <dbReference type="ARBA" id="ARBA00023014"/>
    </source>
</evidence>
<keyword evidence="9 12" id="KW-0501">Molybdenum cofactor biosynthesis</keyword>
<evidence type="ECO:0000256" key="8">
    <source>
        <dbReference type="ARBA" id="ARBA00023134"/>
    </source>
</evidence>
<evidence type="ECO:0000259" key="14">
    <source>
        <dbReference type="PROSITE" id="PS51918"/>
    </source>
</evidence>
<dbReference type="UniPathway" id="UPA00344"/>
<dbReference type="Pfam" id="PF06463">
    <property type="entry name" value="Mob_synth_C"/>
    <property type="match status" value="1"/>
</dbReference>
<feature type="binding site" evidence="12">
    <location>
        <position position="64"/>
    </location>
    <ligand>
        <name>S-adenosyl-L-methionine</name>
        <dbReference type="ChEBI" id="CHEBI:59789"/>
    </ligand>
</feature>
<comment type="cofactor">
    <cofactor evidence="12">
        <name>[4Fe-4S] cluster</name>
        <dbReference type="ChEBI" id="CHEBI:49883"/>
    </cofactor>
    <text evidence="12">Binds 2 [4Fe-4S] clusters. Binds 1 [4Fe-4S] cluster coordinated with 3 cysteines and an exchangeable S-adenosyl-L-methionine and 1 [4Fe-4S] cluster coordinated with 3 cysteines and the GTP-derived substrate.</text>
</comment>
<dbReference type="GO" id="GO:0061799">
    <property type="term" value="F:cyclic pyranopterin monophosphate synthase activity"/>
    <property type="evidence" value="ECO:0007669"/>
    <property type="project" value="TreeGrafter"/>
</dbReference>
<dbReference type="InterPro" id="IPR050105">
    <property type="entry name" value="MoCo_biosynth_MoaA/MoaC"/>
</dbReference>
<feature type="binding site" evidence="12">
    <location>
        <position position="322"/>
    </location>
    <ligand>
        <name>[4Fe-4S] cluster</name>
        <dbReference type="ChEBI" id="CHEBI:49883"/>
        <label>2</label>
        <note>4Fe-4S-substrate</note>
    </ligand>
</feature>
<keyword evidence="6 12" id="KW-0408">Iron</keyword>
<dbReference type="AlphaFoldDB" id="A0A179B2J6"/>
<evidence type="ECO:0000256" key="5">
    <source>
        <dbReference type="ARBA" id="ARBA00022741"/>
    </source>
</evidence>
<dbReference type="InterPro" id="IPR013785">
    <property type="entry name" value="Aldolase_TIM"/>
</dbReference>
<evidence type="ECO:0000256" key="12">
    <source>
        <dbReference type="HAMAP-Rule" id="MF_01225"/>
    </source>
</evidence>
<dbReference type="SFLD" id="SFLDG01383">
    <property type="entry name" value="cyclic_pyranopterin_phosphate"/>
    <property type="match status" value="1"/>
</dbReference>
<feature type="binding site" evidence="12">
    <location>
        <position position="102"/>
    </location>
    <ligand>
        <name>GTP</name>
        <dbReference type="ChEBI" id="CHEBI:37565"/>
    </ligand>
</feature>
<keyword evidence="2 12" id="KW-0004">4Fe-4S</keyword>
<dbReference type="InterPro" id="IPR000385">
    <property type="entry name" value="MoaA_NifB_PqqE_Fe-S-bd_CS"/>
</dbReference>
<feature type="binding site" evidence="12">
    <location>
        <position position="232"/>
    </location>
    <ligand>
        <name>S-adenosyl-L-methionine</name>
        <dbReference type="ChEBI" id="CHEBI:59789"/>
    </ligand>
</feature>
<dbReference type="SFLD" id="SFLDS00029">
    <property type="entry name" value="Radical_SAM"/>
    <property type="match status" value="1"/>
</dbReference>
<reference evidence="15 16" key="1">
    <citation type="submission" date="2016-04" db="EMBL/GenBank/DDBJ databases">
        <title>Peptidophaga gingivicola gen. nov., sp. nov., isolated from human subgingival plaque.</title>
        <authorList>
            <person name="Beall C.J."/>
            <person name="Mokrzan E.M."/>
            <person name="Griffen A.L."/>
            <person name="Leys E.J."/>
        </authorList>
    </citation>
    <scope>NUCLEOTIDE SEQUENCE [LARGE SCALE GENOMIC DNA]</scope>
    <source>
        <strain evidence="15 16">BA112</strain>
    </source>
</reference>
<dbReference type="GO" id="GO:0005525">
    <property type="term" value="F:GTP binding"/>
    <property type="evidence" value="ECO:0007669"/>
    <property type="project" value="UniProtKB-UniRule"/>
</dbReference>
<dbReference type="PANTHER" id="PTHR22960">
    <property type="entry name" value="MOLYBDOPTERIN COFACTOR SYNTHESIS PROTEIN A"/>
    <property type="match status" value="1"/>
</dbReference>
<comment type="caution">
    <text evidence="15">The sequence shown here is derived from an EMBL/GenBank/DDBJ whole genome shotgun (WGS) entry which is preliminary data.</text>
</comment>
<evidence type="ECO:0000256" key="13">
    <source>
        <dbReference type="SAM" id="MobiDB-lite"/>
    </source>
</evidence>
<feature type="compositionally biased region" description="Polar residues" evidence="13">
    <location>
        <begin position="367"/>
        <end position="378"/>
    </location>
</feature>
<evidence type="ECO:0000313" key="15">
    <source>
        <dbReference type="EMBL" id="OAP85936.1"/>
    </source>
</evidence>
<feature type="binding site" evidence="12">
    <location>
        <begin position="310"/>
        <end position="312"/>
    </location>
    <ligand>
        <name>GTP</name>
        <dbReference type="ChEBI" id="CHEBI:37565"/>
    </ligand>
</feature>